<accession>A0A9E8M2P1</accession>
<dbReference type="Proteomes" id="UP001164726">
    <property type="component" value="Chromosome"/>
</dbReference>
<dbReference type="AlphaFoldDB" id="A0A9E8M2P1"/>
<proteinExistence type="inferred from homology"/>
<keyword evidence="7" id="KW-1185">Reference proteome</keyword>
<dbReference type="PANTHER" id="PTHR43609:SF1">
    <property type="entry name" value="ACETYL-COA HYDROLASE"/>
    <property type="match status" value="1"/>
</dbReference>
<dbReference type="Gene3D" id="3.40.1080.10">
    <property type="entry name" value="Glutaconate Coenzyme A-transferase"/>
    <property type="match status" value="1"/>
</dbReference>
<comment type="similarity">
    <text evidence="1">Belongs to the acetyl-CoA hydrolase/transferase family.</text>
</comment>
<feature type="binding site" evidence="3">
    <location>
        <position position="364"/>
    </location>
    <ligand>
        <name>CoA</name>
        <dbReference type="ChEBI" id="CHEBI:57287"/>
    </ligand>
</feature>
<protein>
    <submittedName>
        <fullName evidence="6">Acetyl-CoA hydrolase/transferase family protein</fullName>
    </submittedName>
</protein>
<organism evidence="6 7">
    <name type="scientific">Fervidibacillus halotolerans</name>
    <dbReference type="NCBI Taxonomy" id="2980027"/>
    <lineage>
        <taxon>Bacteria</taxon>
        <taxon>Bacillati</taxon>
        <taxon>Bacillota</taxon>
        <taxon>Bacilli</taxon>
        <taxon>Bacillales</taxon>
        <taxon>Bacillaceae</taxon>
        <taxon>Fervidibacillus</taxon>
    </lineage>
</organism>
<dbReference type="RefSeq" id="WP_275422180.1">
    <property type="nucleotide sequence ID" value="NZ_CP106877.1"/>
</dbReference>
<evidence type="ECO:0000259" key="5">
    <source>
        <dbReference type="Pfam" id="PF13336"/>
    </source>
</evidence>
<dbReference type="EMBL" id="CP106877">
    <property type="protein sequence ID" value="WAA13987.1"/>
    <property type="molecule type" value="Genomic_DNA"/>
</dbReference>
<reference evidence="6" key="1">
    <citation type="submission" date="2022-09" db="EMBL/GenBank/DDBJ databases">
        <title>Complete Genomes of Fervidibacillus albus and Fervidibacillus halotolerans isolated from tidal flat sediments.</title>
        <authorList>
            <person name="Kwon K.K."/>
            <person name="Yang S.-H."/>
            <person name="Park M.J."/>
            <person name="Oh H.-M."/>
        </authorList>
    </citation>
    <scope>NUCLEOTIDE SEQUENCE</scope>
    <source>
        <strain evidence="6">MEBiC13594</strain>
    </source>
</reference>
<dbReference type="GO" id="GO:0003986">
    <property type="term" value="F:acetyl-CoA hydrolase activity"/>
    <property type="evidence" value="ECO:0007669"/>
    <property type="project" value="TreeGrafter"/>
</dbReference>
<gene>
    <name evidence="6" type="ORF">OE105_11810</name>
</gene>
<dbReference type="SUPFAM" id="SSF100950">
    <property type="entry name" value="NagB/RpiA/CoA transferase-like"/>
    <property type="match status" value="2"/>
</dbReference>
<dbReference type="GO" id="GO:0008775">
    <property type="term" value="F:acetate CoA-transferase activity"/>
    <property type="evidence" value="ECO:0007669"/>
    <property type="project" value="InterPro"/>
</dbReference>
<feature type="binding site" evidence="3">
    <location>
        <begin position="245"/>
        <end position="249"/>
    </location>
    <ligand>
        <name>CoA</name>
        <dbReference type="ChEBI" id="CHEBI:57287"/>
    </ligand>
</feature>
<evidence type="ECO:0000256" key="2">
    <source>
        <dbReference type="PIRSR" id="PIRSR617821-1"/>
    </source>
</evidence>
<feature type="domain" description="Acetyl-CoA hydrolase/transferase C-terminal" evidence="5">
    <location>
        <begin position="301"/>
        <end position="445"/>
    </location>
</feature>
<dbReference type="PANTHER" id="PTHR43609">
    <property type="entry name" value="ACETYL-COA HYDROLASE"/>
    <property type="match status" value="1"/>
</dbReference>
<dbReference type="Gene3D" id="3.30.750.70">
    <property type="entry name" value="4-hydroxybutyrate coenzyme like domains"/>
    <property type="match status" value="1"/>
</dbReference>
<evidence type="ECO:0000256" key="1">
    <source>
        <dbReference type="ARBA" id="ARBA00009632"/>
    </source>
</evidence>
<dbReference type="FunFam" id="3.30.750.70:FF:000002">
    <property type="entry name" value="Acetyl-CoA hydrolase Ach1"/>
    <property type="match status" value="1"/>
</dbReference>
<name>A0A9E8M2P1_9BACI</name>
<keyword evidence="6" id="KW-0378">Hydrolase</keyword>
<dbReference type="GO" id="GO:0006083">
    <property type="term" value="P:acetate metabolic process"/>
    <property type="evidence" value="ECO:0007669"/>
    <property type="project" value="InterPro"/>
</dbReference>
<evidence type="ECO:0000256" key="3">
    <source>
        <dbReference type="PIRSR" id="PIRSR617821-2"/>
    </source>
</evidence>
<feature type="domain" description="Acetyl-CoA hydrolase/transferase N-terminal" evidence="4">
    <location>
        <begin position="2"/>
        <end position="152"/>
    </location>
</feature>
<dbReference type="InterPro" id="IPR003702">
    <property type="entry name" value="ActCoA_hydro_N"/>
</dbReference>
<dbReference type="NCBIfam" id="TIGR03458">
    <property type="entry name" value="YgfH_subfam"/>
    <property type="match status" value="1"/>
</dbReference>
<dbReference type="Gene3D" id="3.40.1080.20">
    <property type="entry name" value="Acetyl-CoA hydrolase/transferase C-terminal domain"/>
    <property type="match status" value="1"/>
</dbReference>
<evidence type="ECO:0000259" key="4">
    <source>
        <dbReference type="Pfam" id="PF02550"/>
    </source>
</evidence>
<feature type="binding site" evidence="3">
    <location>
        <position position="360"/>
    </location>
    <ligand>
        <name>CoA</name>
        <dbReference type="ChEBI" id="CHEBI:57287"/>
    </ligand>
</feature>
<dbReference type="InterPro" id="IPR038460">
    <property type="entry name" value="AcetylCoA_hyd_C_sf"/>
</dbReference>
<dbReference type="InterPro" id="IPR026888">
    <property type="entry name" value="AcetylCoA_hyd_C"/>
</dbReference>
<evidence type="ECO:0000313" key="7">
    <source>
        <dbReference type="Proteomes" id="UP001164726"/>
    </source>
</evidence>
<dbReference type="InterPro" id="IPR046433">
    <property type="entry name" value="ActCoA_hydro"/>
</dbReference>
<feature type="binding site" evidence="3">
    <location>
        <position position="384"/>
    </location>
    <ligand>
        <name>CoA</name>
        <dbReference type="ChEBI" id="CHEBI:57287"/>
    </ligand>
</feature>
<dbReference type="GO" id="GO:0006084">
    <property type="term" value="P:acetyl-CoA metabolic process"/>
    <property type="evidence" value="ECO:0007669"/>
    <property type="project" value="InterPro"/>
</dbReference>
<dbReference type="InterPro" id="IPR037171">
    <property type="entry name" value="NagB/RpiA_transferase-like"/>
</dbReference>
<dbReference type="Pfam" id="PF13336">
    <property type="entry name" value="AcetylCoA_hyd_C"/>
    <property type="match status" value="1"/>
</dbReference>
<evidence type="ECO:0000313" key="6">
    <source>
        <dbReference type="EMBL" id="WAA13987.1"/>
    </source>
</evidence>
<sequence length="484" mass="53040">MEATSWIEDGMTLGLSGFTRAGDAKAVPLALVERAKSNPLKVNVYTGASLGSDVDKLMAEHGLVLKRLPFQADATMRKRINKGEMLFVDQHLSHTAELIRADILETIDYAIIEAISVTEDGLIIPTTSVGNSPIFVEKAENVIIELNTAHPSELAGVHDIYELGKQGERSWVPLTKGNDRIGTPGIPVDLNKIKGVVITDLPDSPSTIVPPDDETQKIADHLIEFLRKEIESGRLTERLAPLQSGIGSVANAVLHGLLVSEFSDLEIYSEVLQDAVFDLIDAGKVKFASGCSITLSEEKANQVYSNFDKYRDQLVLRPQEISNLPEIIRRLGLIAINTALEVDIYGNVNSTHVLGTNMMNGIGGSGDFARNARLSIFVTKSIAKDGKISSIVPFVSHVDHTEHDVDVIVTEQGYVDLRGLAPRERAPLIIEKLAHPMYKQQLLDYYQEALANGGQTPHNLEKAFSFHLNYAKNGTMLEKMLQMA</sequence>
<dbReference type="FunFam" id="3.40.1080.20:FF:000001">
    <property type="entry name" value="Acetyl-CoA hydrolase Ach1"/>
    <property type="match status" value="1"/>
</dbReference>
<dbReference type="InterPro" id="IPR017821">
    <property type="entry name" value="Succinate_CoA_transferase"/>
</dbReference>
<dbReference type="Pfam" id="PF02550">
    <property type="entry name" value="AcetylCoA_hydro"/>
    <property type="match status" value="1"/>
</dbReference>
<feature type="active site" description="5-glutamyl coenzyme A thioester intermediate" evidence="2">
    <location>
        <position position="270"/>
    </location>
</feature>
<dbReference type="KEGG" id="fhl:OE105_11810"/>